<gene>
    <name evidence="1" type="ORF">E1292_07785</name>
</gene>
<evidence type="ECO:0000313" key="2">
    <source>
        <dbReference type="Proteomes" id="UP000295258"/>
    </source>
</evidence>
<accession>A0A4R4VWF9</accession>
<organism evidence="1 2">
    <name type="scientific">Nonomuraea deserti</name>
    <dbReference type="NCBI Taxonomy" id="1848322"/>
    <lineage>
        <taxon>Bacteria</taxon>
        <taxon>Bacillati</taxon>
        <taxon>Actinomycetota</taxon>
        <taxon>Actinomycetes</taxon>
        <taxon>Streptosporangiales</taxon>
        <taxon>Streptosporangiaceae</taxon>
        <taxon>Nonomuraea</taxon>
    </lineage>
</organism>
<dbReference type="RefSeq" id="WP_132593492.1">
    <property type="nucleotide sequence ID" value="NZ_SMKO01000012.1"/>
</dbReference>
<keyword evidence="2" id="KW-1185">Reference proteome</keyword>
<protein>
    <submittedName>
        <fullName evidence="1">Uncharacterized protein</fullName>
    </submittedName>
</protein>
<proteinExistence type="predicted"/>
<dbReference type="EMBL" id="SMKO01000012">
    <property type="protein sequence ID" value="TDD10398.1"/>
    <property type="molecule type" value="Genomic_DNA"/>
</dbReference>
<comment type="caution">
    <text evidence="1">The sequence shown here is derived from an EMBL/GenBank/DDBJ whole genome shotgun (WGS) entry which is preliminary data.</text>
</comment>
<evidence type="ECO:0000313" key="1">
    <source>
        <dbReference type="EMBL" id="TDD10398.1"/>
    </source>
</evidence>
<dbReference type="Proteomes" id="UP000295258">
    <property type="component" value="Unassembled WGS sequence"/>
</dbReference>
<name>A0A4R4VWF9_9ACTN</name>
<reference evidence="1 2" key="1">
    <citation type="submission" date="2019-03" db="EMBL/GenBank/DDBJ databases">
        <title>Draft genome sequences of novel Actinobacteria.</title>
        <authorList>
            <person name="Sahin N."/>
            <person name="Ay H."/>
            <person name="Saygin H."/>
        </authorList>
    </citation>
    <scope>NUCLEOTIDE SEQUENCE [LARGE SCALE GENOMIC DNA]</scope>
    <source>
        <strain evidence="1 2">KC310</strain>
    </source>
</reference>
<dbReference type="AlphaFoldDB" id="A0A4R4VWF9"/>
<sequence length="208" mass="21788">MALEDAVWVVASTAGINPLSGLTGESWLYPGFRDASGCVRRSRLGAGLSWKQAGNSSRSKQVAARTSAPSKESEMRYRFTSLAAAVAVAGSVIACSPAVASAQAGAGVQAASSERCKTLKNGIVCIALMQNPQRIRVTYKKTGGSPVTARVGYGPNSNSIRWDSTWYTVFAGEGISRTWNVSYPCSSTFIGALGINDGRTYETAGANC</sequence>